<accession>A0AAD6XQD0</accession>
<feature type="compositionally biased region" description="Low complexity" evidence="1">
    <location>
        <begin position="50"/>
        <end position="69"/>
    </location>
</feature>
<feature type="compositionally biased region" description="Polar residues" evidence="1">
    <location>
        <begin position="108"/>
        <end position="122"/>
    </location>
</feature>
<feature type="compositionally biased region" description="Low complexity" evidence="1">
    <location>
        <begin position="1"/>
        <end position="13"/>
    </location>
</feature>
<evidence type="ECO:0000313" key="3">
    <source>
        <dbReference type="EMBL" id="KAJ7095710.1"/>
    </source>
</evidence>
<dbReference type="Proteomes" id="UP001222325">
    <property type="component" value="Unassembled WGS sequence"/>
</dbReference>
<evidence type="ECO:0000256" key="1">
    <source>
        <dbReference type="SAM" id="MobiDB-lite"/>
    </source>
</evidence>
<keyword evidence="2" id="KW-0812">Transmembrane</keyword>
<sequence length="252" mass="26962">MPQQARAGPQRQPNSRPTIDQQPSALQRRPDPRYPEQQPVLQRQPSRPDQPYQEQPRRLQQPQPSRPDQYYQAQAPPLSQSMPDPYAYSGLPVQPVAPAFARAPSSPGPSESQTTLAGSRSNHMVIRGNSDDDLEKSDAFWRRFNASAIQTQLPEAERSSWLAKNSGKSSRYTRSVWIAGLLIILLAAGGIGIGIFLSLHNSSNNTRPNTLGGAADVSGTAGTPPAGVGNGVGVGGVATTSSLHVSPTNTVA</sequence>
<evidence type="ECO:0000256" key="2">
    <source>
        <dbReference type="SAM" id="Phobius"/>
    </source>
</evidence>
<reference evidence="3" key="1">
    <citation type="submission" date="2023-03" db="EMBL/GenBank/DDBJ databases">
        <title>Massive genome expansion in bonnet fungi (Mycena s.s.) driven by repeated elements and novel gene families across ecological guilds.</title>
        <authorList>
            <consortium name="Lawrence Berkeley National Laboratory"/>
            <person name="Harder C.B."/>
            <person name="Miyauchi S."/>
            <person name="Viragh M."/>
            <person name="Kuo A."/>
            <person name="Thoen E."/>
            <person name="Andreopoulos B."/>
            <person name="Lu D."/>
            <person name="Skrede I."/>
            <person name="Drula E."/>
            <person name="Henrissat B."/>
            <person name="Morin E."/>
            <person name="Kohler A."/>
            <person name="Barry K."/>
            <person name="LaButti K."/>
            <person name="Morin E."/>
            <person name="Salamov A."/>
            <person name="Lipzen A."/>
            <person name="Mereny Z."/>
            <person name="Hegedus B."/>
            <person name="Baldrian P."/>
            <person name="Stursova M."/>
            <person name="Weitz H."/>
            <person name="Taylor A."/>
            <person name="Grigoriev I.V."/>
            <person name="Nagy L.G."/>
            <person name="Martin F."/>
            <person name="Kauserud H."/>
        </authorList>
    </citation>
    <scope>NUCLEOTIDE SEQUENCE</scope>
    <source>
        <strain evidence="3">CBHHK173m</strain>
    </source>
</reference>
<feature type="region of interest" description="Disordered" evidence="1">
    <location>
        <begin position="1"/>
        <end position="131"/>
    </location>
</feature>
<gene>
    <name evidence="3" type="ORF">B0H15DRAFT_946288</name>
</gene>
<feature type="transmembrane region" description="Helical" evidence="2">
    <location>
        <begin position="176"/>
        <end position="199"/>
    </location>
</feature>
<protein>
    <submittedName>
        <fullName evidence="3">Uncharacterized protein</fullName>
    </submittedName>
</protein>
<comment type="caution">
    <text evidence="3">The sequence shown here is derived from an EMBL/GenBank/DDBJ whole genome shotgun (WGS) entry which is preliminary data.</text>
</comment>
<keyword evidence="2" id="KW-0472">Membrane</keyword>
<proteinExistence type="predicted"/>
<name>A0AAD6XQD0_9AGAR</name>
<evidence type="ECO:0000313" key="4">
    <source>
        <dbReference type="Proteomes" id="UP001222325"/>
    </source>
</evidence>
<keyword evidence="4" id="KW-1185">Reference proteome</keyword>
<feature type="compositionally biased region" description="Polar residues" evidence="1">
    <location>
        <begin position="14"/>
        <end position="25"/>
    </location>
</feature>
<dbReference type="EMBL" id="JARJCN010000012">
    <property type="protein sequence ID" value="KAJ7095710.1"/>
    <property type="molecule type" value="Genomic_DNA"/>
</dbReference>
<organism evidence="3 4">
    <name type="scientific">Mycena belliarum</name>
    <dbReference type="NCBI Taxonomy" id="1033014"/>
    <lineage>
        <taxon>Eukaryota</taxon>
        <taxon>Fungi</taxon>
        <taxon>Dikarya</taxon>
        <taxon>Basidiomycota</taxon>
        <taxon>Agaricomycotina</taxon>
        <taxon>Agaricomycetes</taxon>
        <taxon>Agaricomycetidae</taxon>
        <taxon>Agaricales</taxon>
        <taxon>Marasmiineae</taxon>
        <taxon>Mycenaceae</taxon>
        <taxon>Mycena</taxon>
    </lineage>
</organism>
<dbReference type="AlphaFoldDB" id="A0AAD6XQD0"/>
<keyword evidence="2" id="KW-1133">Transmembrane helix</keyword>